<evidence type="ECO:0000313" key="1">
    <source>
        <dbReference type="EMBL" id="KAG0410253.1"/>
    </source>
</evidence>
<comment type="caution">
    <text evidence="1">The sequence shown here is derived from an EMBL/GenBank/DDBJ whole genome shotgun (WGS) entry which is preliminary data.</text>
</comment>
<accession>A0AC60NSZ3</accession>
<keyword evidence="2" id="KW-1185">Reference proteome</keyword>
<protein>
    <submittedName>
        <fullName evidence="1">Uncharacterized protein</fullName>
    </submittedName>
</protein>
<dbReference type="EMBL" id="JABSTQ010011542">
    <property type="protein sequence ID" value="KAG0410253.1"/>
    <property type="molecule type" value="Genomic_DNA"/>
</dbReference>
<organism evidence="1 2">
    <name type="scientific">Ixodes persulcatus</name>
    <name type="common">Taiga tick</name>
    <dbReference type="NCBI Taxonomy" id="34615"/>
    <lineage>
        <taxon>Eukaryota</taxon>
        <taxon>Metazoa</taxon>
        <taxon>Ecdysozoa</taxon>
        <taxon>Arthropoda</taxon>
        <taxon>Chelicerata</taxon>
        <taxon>Arachnida</taxon>
        <taxon>Acari</taxon>
        <taxon>Parasitiformes</taxon>
        <taxon>Ixodida</taxon>
        <taxon>Ixodoidea</taxon>
        <taxon>Ixodidae</taxon>
        <taxon>Ixodinae</taxon>
        <taxon>Ixodes</taxon>
    </lineage>
</organism>
<dbReference type="Proteomes" id="UP000805193">
    <property type="component" value="Unassembled WGS sequence"/>
</dbReference>
<sequence length="391" mass="45201">MRVCPPIRCHRLQAAVLGLKYNTSKSAVIQFAGTEKEKLNSLRLGLDVLPVLNTYKYLGVELSNEADYLKDHYVHLRQSATRGANMLRKRSLWSCNRFIVSREMWKAVVVPGLTFANAVVCVPGDTRSALERRQREVGRQALGCHGTVANEAVQGDLGWSSFEAREATSKVSYDGRLRLMDRCRWAKRLFVYTHMTSLQSRWRKRLYQLEKKFGFFTEPVEATTEKEWESVVRKRVREQENVQWLEAARTKSTLTMYAELKQQITAETRLYDNSLGSRLLFEARAGALRTLVYKQRFDNNYVRVRAKPRSTSYSVVAESDLLPLLPPKRRTDYTKVSHLYRQRWASRQQAREPVLLKPFGRPSSRRKDDWRIGGVIHNTGGAEFTPRLGHD</sequence>
<evidence type="ECO:0000313" key="2">
    <source>
        <dbReference type="Proteomes" id="UP000805193"/>
    </source>
</evidence>
<reference evidence="1 2" key="1">
    <citation type="journal article" date="2020" name="Cell">
        <title>Large-Scale Comparative Analyses of Tick Genomes Elucidate Their Genetic Diversity and Vector Capacities.</title>
        <authorList>
            <consortium name="Tick Genome and Microbiome Consortium (TIGMIC)"/>
            <person name="Jia N."/>
            <person name="Wang J."/>
            <person name="Shi W."/>
            <person name="Du L."/>
            <person name="Sun Y."/>
            <person name="Zhan W."/>
            <person name="Jiang J.F."/>
            <person name="Wang Q."/>
            <person name="Zhang B."/>
            <person name="Ji P."/>
            <person name="Bell-Sakyi L."/>
            <person name="Cui X.M."/>
            <person name="Yuan T.T."/>
            <person name="Jiang B.G."/>
            <person name="Yang W.F."/>
            <person name="Lam T.T."/>
            <person name="Chang Q.C."/>
            <person name="Ding S.J."/>
            <person name="Wang X.J."/>
            <person name="Zhu J.G."/>
            <person name="Ruan X.D."/>
            <person name="Zhao L."/>
            <person name="Wei J.T."/>
            <person name="Ye R.Z."/>
            <person name="Que T.C."/>
            <person name="Du C.H."/>
            <person name="Zhou Y.H."/>
            <person name="Cheng J.X."/>
            <person name="Dai P.F."/>
            <person name="Guo W.B."/>
            <person name="Han X.H."/>
            <person name="Huang E.J."/>
            <person name="Li L.F."/>
            <person name="Wei W."/>
            <person name="Gao Y.C."/>
            <person name="Liu J.Z."/>
            <person name="Shao H.Z."/>
            <person name="Wang X."/>
            <person name="Wang C.C."/>
            <person name="Yang T.C."/>
            <person name="Huo Q.B."/>
            <person name="Li W."/>
            <person name="Chen H.Y."/>
            <person name="Chen S.E."/>
            <person name="Zhou L.G."/>
            <person name="Ni X.B."/>
            <person name="Tian J.H."/>
            <person name="Sheng Y."/>
            <person name="Liu T."/>
            <person name="Pan Y.S."/>
            <person name="Xia L.Y."/>
            <person name="Li J."/>
            <person name="Zhao F."/>
            <person name="Cao W.C."/>
        </authorList>
    </citation>
    <scope>NUCLEOTIDE SEQUENCE [LARGE SCALE GENOMIC DNA]</scope>
    <source>
        <strain evidence="1">Iper-2018</strain>
    </source>
</reference>
<proteinExistence type="predicted"/>
<gene>
    <name evidence="1" type="ORF">HPB47_012646</name>
</gene>
<name>A0AC60NSZ3_IXOPE</name>